<reference evidence="5 6" key="1">
    <citation type="submission" date="2019-07" db="EMBL/GenBank/DDBJ databases">
        <title>Draft genome assembly of a fouling barnacle, Amphibalanus amphitrite (Darwin, 1854): The first reference genome for Thecostraca.</title>
        <authorList>
            <person name="Kim W."/>
        </authorList>
    </citation>
    <scope>NUCLEOTIDE SEQUENCE [LARGE SCALE GENOMIC DNA]</scope>
    <source>
        <strain evidence="5">SNU_AA5</strain>
        <tissue evidence="5">Soma without cirri and trophi</tissue>
    </source>
</reference>
<proteinExistence type="inferred from homology"/>
<evidence type="ECO:0000313" key="6">
    <source>
        <dbReference type="Proteomes" id="UP000440578"/>
    </source>
</evidence>
<dbReference type="OrthoDB" id="10260712at2759"/>
<evidence type="ECO:0000256" key="4">
    <source>
        <dbReference type="PIRNR" id="PIRNR010044"/>
    </source>
</evidence>
<evidence type="ECO:0000256" key="3">
    <source>
        <dbReference type="ARBA" id="ARBA00025745"/>
    </source>
</evidence>
<comment type="function">
    <text evidence="4">Chaperone protein which promotes assembly of the 20S proteasome as part of a heterodimer with PSMG1.</text>
</comment>
<protein>
    <recommendedName>
        <fullName evidence="1 4">Proteasome assembly chaperone 2</fullName>
    </recommendedName>
</protein>
<keyword evidence="5" id="KW-0647">Proteasome</keyword>
<dbReference type="InterPro" id="IPR038389">
    <property type="entry name" value="PSMG2_sf"/>
</dbReference>
<comment type="subunit">
    <text evidence="4">Forms a heterodimer with PSMG1.</text>
</comment>
<dbReference type="EMBL" id="VIIS01001732">
    <property type="protein sequence ID" value="KAF0293672.1"/>
    <property type="molecule type" value="Genomic_DNA"/>
</dbReference>
<dbReference type="PANTHER" id="PTHR12970">
    <property type="entry name" value="PROTEASOME ASSEMBLY CHAPERONE 2"/>
    <property type="match status" value="1"/>
</dbReference>
<dbReference type="Gene3D" id="3.40.50.10900">
    <property type="entry name" value="PAC-like subunit"/>
    <property type="match status" value="2"/>
</dbReference>
<organism evidence="5 6">
    <name type="scientific">Amphibalanus amphitrite</name>
    <name type="common">Striped barnacle</name>
    <name type="synonym">Balanus amphitrite</name>
    <dbReference type="NCBI Taxonomy" id="1232801"/>
    <lineage>
        <taxon>Eukaryota</taxon>
        <taxon>Metazoa</taxon>
        <taxon>Ecdysozoa</taxon>
        <taxon>Arthropoda</taxon>
        <taxon>Crustacea</taxon>
        <taxon>Multicrustacea</taxon>
        <taxon>Cirripedia</taxon>
        <taxon>Thoracica</taxon>
        <taxon>Thoracicalcarea</taxon>
        <taxon>Balanomorpha</taxon>
        <taxon>Balanoidea</taxon>
        <taxon>Balanidae</taxon>
        <taxon>Amphibalaninae</taxon>
        <taxon>Amphibalanus</taxon>
    </lineage>
</organism>
<evidence type="ECO:0000313" key="5">
    <source>
        <dbReference type="EMBL" id="KAF0293672.1"/>
    </source>
</evidence>
<dbReference type="Proteomes" id="UP000440578">
    <property type="component" value="Unassembled WGS sequence"/>
</dbReference>
<gene>
    <name evidence="5" type="primary">psmg2_1</name>
    <name evidence="5" type="ORF">FJT64_008614</name>
</gene>
<dbReference type="GO" id="GO:0005634">
    <property type="term" value="C:nucleus"/>
    <property type="evidence" value="ECO:0007669"/>
    <property type="project" value="TreeGrafter"/>
</dbReference>
<keyword evidence="2 4" id="KW-0143">Chaperone</keyword>
<dbReference type="GO" id="GO:0043248">
    <property type="term" value="P:proteasome assembly"/>
    <property type="evidence" value="ECO:0007669"/>
    <property type="project" value="TreeGrafter"/>
</dbReference>
<dbReference type="InterPro" id="IPR019151">
    <property type="entry name" value="Proteasome_assmbl_chaperone_2"/>
</dbReference>
<dbReference type="InterPro" id="IPR016562">
    <property type="entry name" value="Proteasome_assmbl_chp_2_euk"/>
</dbReference>
<dbReference type="GO" id="GO:0005829">
    <property type="term" value="C:cytosol"/>
    <property type="evidence" value="ECO:0007669"/>
    <property type="project" value="TreeGrafter"/>
</dbReference>
<sequence>MKYLTYVEDVSKDLSGYTLISPSVSVGNVGQLAVDLLLHNLRCQRLGTFGHPSLQPVVGTLPDSDADGQTHLMTAMEAYVCEEKKLLVIQIRAPISPKGRLSLLAELVQWAAERGLKRVLQLASCHAAARPDPAAPRLCHVTVAGDDVDALTALAPPQPEIPRPEGDAHRPPPYLPGAGFVPDLYRACEAAKFPYTCLLRHTYEGNNIPEAVDICNCLDSWLGLLDESQKSRPDPYSVLGRWRMPPTWSHLFGPAPDASLY</sequence>
<dbReference type="EMBL" id="VIIS01001732">
    <property type="protein sequence ID" value="KAF0293671.1"/>
    <property type="molecule type" value="Genomic_DNA"/>
</dbReference>
<dbReference type="Pfam" id="PF09754">
    <property type="entry name" value="PAC2"/>
    <property type="match status" value="1"/>
</dbReference>
<evidence type="ECO:0000256" key="2">
    <source>
        <dbReference type="ARBA" id="ARBA00023186"/>
    </source>
</evidence>
<dbReference type="SUPFAM" id="SSF159659">
    <property type="entry name" value="Cgl1923-like"/>
    <property type="match status" value="1"/>
</dbReference>
<evidence type="ECO:0000256" key="1">
    <source>
        <dbReference type="ARBA" id="ARBA00019186"/>
    </source>
</evidence>
<dbReference type="AlphaFoldDB" id="A0A6A4VSI2"/>
<dbReference type="GO" id="GO:0000502">
    <property type="term" value="C:proteasome complex"/>
    <property type="evidence" value="ECO:0007669"/>
    <property type="project" value="UniProtKB-KW"/>
</dbReference>
<comment type="similarity">
    <text evidence="3 4">Belongs to the PSMG2 family.</text>
</comment>
<comment type="caution">
    <text evidence="5">The sequence shown here is derived from an EMBL/GenBank/DDBJ whole genome shotgun (WGS) entry which is preliminary data.</text>
</comment>
<keyword evidence="6" id="KW-1185">Reference proteome</keyword>
<name>A0A6A4VSI2_AMPAM</name>
<dbReference type="PIRSF" id="PIRSF010044">
    <property type="entry name" value="UCP010044"/>
    <property type="match status" value="1"/>
</dbReference>
<dbReference type="PANTHER" id="PTHR12970:SF1">
    <property type="entry name" value="PROTEASOME ASSEMBLY CHAPERONE 2"/>
    <property type="match status" value="1"/>
</dbReference>
<accession>A0A6A4VSI2</accession>